<dbReference type="FunFam" id="1.10.472.10:FF:000040">
    <property type="entry name" value="D6-type cyclin"/>
    <property type="match status" value="1"/>
</dbReference>
<comment type="similarity">
    <text evidence="1">Belongs to the cyclin family. Cyclin D subfamily.</text>
</comment>
<dbReference type="SUPFAM" id="SSF47954">
    <property type="entry name" value="Cyclin-like"/>
    <property type="match status" value="2"/>
</dbReference>
<dbReference type="Pfam" id="PF00134">
    <property type="entry name" value="Cyclin_N"/>
    <property type="match status" value="1"/>
</dbReference>
<evidence type="ECO:0000256" key="4">
    <source>
        <dbReference type="ARBA" id="ARBA00023306"/>
    </source>
</evidence>
<evidence type="ECO:0000256" key="1">
    <source>
        <dbReference type="ARBA" id="ARBA00009065"/>
    </source>
</evidence>
<evidence type="ECO:0000256" key="2">
    <source>
        <dbReference type="ARBA" id="ARBA00022618"/>
    </source>
</evidence>
<proteinExistence type="inferred from homology"/>
<sequence>MQQLVSVACLSIAAKMEETVVPRSLDLQVGNANYVFEAKTIKRMEILVLSSLNWRMQAVTPFSFINYFLDKLNGGKPLTSDLVSRCTDLILDTLTETMFLQFRPSEIAAAVVLSTVAQTQVVDFSAALAASKISVDKENVTRCHEVMQEAALVKKNTDSSVSPSVAKSPTGVLDALCFSFKTDDNRTPGSSQAKNNYNGNNSQACTPASKRTRTDSASML</sequence>
<feature type="domain" description="Cyclin C-terminal" evidence="6">
    <location>
        <begin position="59"/>
        <end position="171"/>
    </location>
</feature>
<dbReference type="InterPro" id="IPR036915">
    <property type="entry name" value="Cyclin-like_sf"/>
</dbReference>
<accession>A0A0A9A6K6</accession>
<dbReference type="InterPro" id="IPR006671">
    <property type="entry name" value="Cyclin_N"/>
</dbReference>
<keyword evidence="2" id="KW-0132">Cell division</keyword>
<dbReference type="AlphaFoldDB" id="A0A0A9A6K6"/>
<evidence type="ECO:0000313" key="7">
    <source>
        <dbReference type="EMBL" id="JAD42657.1"/>
    </source>
</evidence>
<feature type="region of interest" description="Disordered" evidence="5">
    <location>
        <begin position="185"/>
        <end position="220"/>
    </location>
</feature>
<dbReference type="EMBL" id="GBRH01255238">
    <property type="protein sequence ID" value="JAD42657.1"/>
    <property type="molecule type" value="Transcribed_RNA"/>
</dbReference>
<dbReference type="GO" id="GO:0051301">
    <property type="term" value="P:cell division"/>
    <property type="evidence" value="ECO:0007669"/>
    <property type="project" value="UniProtKB-KW"/>
</dbReference>
<dbReference type="SMART" id="SM01332">
    <property type="entry name" value="Cyclin_C"/>
    <property type="match status" value="1"/>
</dbReference>
<reference evidence="7" key="1">
    <citation type="submission" date="2014-09" db="EMBL/GenBank/DDBJ databases">
        <authorList>
            <person name="Magalhaes I.L.F."/>
            <person name="Oliveira U."/>
            <person name="Santos F.R."/>
            <person name="Vidigal T.H.D.A."/>
            <person name="Brescovit A.D."/>
            <person name="Santos A.J."/>
        </authorList>
    </citation>
    <scope>NUCLEOTIDE SEQUENCE</scope>
    <source>
        <tissue evidence="7">Shoot tissue taken approximately 20 cm above the soil surface</tissue>
    </source>
</reference>
<dbReference type="InterPro" id="IPR039361">
    <property type="entry name" value="Cyclin"/>
</dbReference>
<evidence type="ECO:0000256" key="5">
    <source>
        <dbReference type="SAM" id="MobiDB-lite"/>
    </source>
</evidence>
<dbReference type="CDD" id="cd20544">
    <property type="entry name" value="CYCLIN_AtCycD-like_rpt2"/>
    <property type="match status" value="1"/>
</dbReference>
<reference evidence="7" key="2">
    <citation type="journal article" date="2015" name="Data Brief">
        <title>Shoot transcriptome of the giant reed, Arundo donax.</title>
        <authorList>
            <person name="Barrero R.A."/>
            <person name="Guerrero F.D."/>
            <person name="Moolhuijzen P."/>
            <person name="Goolsby J.A."/>
            <person name="Tidwell J."/>
            <person name="Bellgard S.E."/>
            <person name="Bellgard M.I."/>
        </authorList>
    </citation>
    <scope>NUCLEOTIDE SEQUENCE</scope>
    <source>
        <tissue evidence="7">Shoot tissue taken approximately 20 cm above the soil surface</tissue>
    </source>
</reference>
<dbReference type="InterPro" id="IPR004367">
    <property type="entry name" value="Cyclin_C-dom"/>
</dbReference>
<dbReference type="Gene3D" id="1.10.472.10">
    <property type="entry name" value="Cyclin-like"/>
    <property type="match status" value="2"/>
</dbReference>
<evidence type="ECO:0000256" key="3">
    <source>
        <dbReference type="ARBA" id="ARBA00023127"/>
    </source>
</evidence>
<name>A0A0A9A6K6_ARUDO</name>
<feature type="compositionally biased region" description="Polar residues" evidence="5">
    <location>
        <begin position="187"/>
        <end position="206"/>
    </location>
</feature>
<dbReference type="PANTHER" id="PTHR10177">
    <property type="entry name" value="CYCLINS"/>
    <property type="match status" value="1"/>
</dbReference>
<organism evidence="7">
    <name type="scientific">Arundo donax</name>
    <name type="common">Giant reed</name>
    <name type="synonym">Donax arundinaceus</name>
    <dbReference type="NCBI Taxonomy" id="35708"/>
    <lineage>
        <taxon>Eukaryota</taxon>
        <taxon>Viridiplantae</taxon>
        <taxon>Streptophyta</taxon>
        <taxon>Embryophyta</taxon>
        <taxon>Tracheophyta</taxon>
        <taxon>Spermatophyta</taxon>
        <taxon>Magnoliopsida</taxon>
        <taxon>Liliopsida</taxon>
        <taxon>Poales</taxon>
        <taxon>Poaceae</taxon>
        <taxon>PACMAD clade</taxon>
        <taxon>Arundinoideae</taxon>
        <taxon>Arundineae</taxon>
        <taxon>Arundo</taxon>
    </lineage>
</organism>
<keyword evidence="3" id="KW-0195">Cyclin</keyword>
<protein>
    <recommendedName>
        <fullName evidence="6">Cyclin C-terminal domain-containing protein</fullName>
    </recommendedName>
</protein>
<keyword evidence="4" id="KW-0131">Cell cycle</keyword>
<dbReference type="Pfam" id="PF02984">
    <property type="entry name" value="Cyclin_C"/>
    <property type="match status" value="1"/>
</dbReference>
<evidence type="ECO:0000259" key="6">
    <source>
        <dbReference type="SMART" id="SM01332"/>
    </source>
</evidence>